<evidence type="ECO:0000259" key="8">
    <source>
        <dbReference type="PROSITE" id="PS51332"/>
    </source>
</evidence>
<dbReference type="InterPro" id="IPR026447">
    <property type="entry name" value="B12_SAM_Ta0216"/>
</dbReference>
<keyword evidence="3" id="KW-0808">Transferase</keyword>
<keyword evidence="6" id="KW-0408">Iron</keyword>
<dbReference type="CDD" id="cd01335">
    <property type="entry name" value="Radical_SAM"/>
    <property type="match status" value="1"/>
</dbReference>
<evidence type="ECO:0000313" key="10">
    <source>
        <dbReference type="EMBL" id="MDT8898389.1"/>
    </source>
</evidence>
<dbReference type="SFLD" id="SFLDG01123">
    <property type="entry name" value="methyltransferase_(Class_B)"/>
    <property type="match status" value="1"/>
</dbReference>
<keyword evidence="2" id="KW-0489">Methyltransferase</keyword>
<dbReference type="SFLD" id="SFLDG01082">
    <property type="entry name" value="B12-binding_domain_containing"/>
    <property type="match status" value="1"/>
</dbReference>
<dbReference type="PANTHER" id="PTHR43409:SF7">
    <property type="entry name" value="BLL1977 PROTEIN"/>
    <property type="match status" value="1"/>
</dbReference>
<dbReference type="Pfam" id="PF04055">
    <property type="entry name" value="Radical_SAM"/>
    <property type="match status" value="1"/>
</dbReference>
<dbReference type="PANTHER" id="PTHR43409">
    <property type="entry name" value="ANAEROBIC MAGNESIUM-PROTOPORPHYRIN IX MONOMETHYL ESTER CYCLASE-RELATED"/>
    <property type="match status" value="1"/>
</dbReference>
<dbReference type="InterPro" id="IPR023404">
    <property type="entry name" value="rSAM_horseshoe"/>
</dbReference>
<dbReference type="InterPro" id="IPR007197">
    <property type="entry name" value="rSAM"/>
</dbReference>
<organism evidence="10 11">
    <name type="scientific">Thermanaerothrix solaris</name>
    <dbReference type="NCBI Taxonomy" id="3058434"/>
    <lineage>
        <taxon>Bacteria</taxon>
        <taxon>Bacillati</taxon>
        <taxon>Chloroflexota</taxon>
        <taxon>Anaerolineae</taxon>
        <taxon>Anaerolineales</taxon>
        <taxon>Anaerolineaceae</taxon>
        <taxon>Thermanaerothrix</taxon>
    </lineage>
</organism>
<evidence type="ECO:0000256" key="6">
    <source>
        <dbReference type="ARBA" id="ARBA00023004"/>
    </source>
</evidence>
<dbReference type="InterPro" id="IPR058240">
    <property type="entry name" value="rSAM_sf"/>
</dbReference>
<dbReference type="InterPro" id="IPR051198">
    <property type="entry name" value="BchE-like"/>
</dbReference>
<comment type="caution">
    <text evidence="10">The sequence shown here is derived from an EMBL/GenBank/DDBJ whole genome shotgun (WGS) entry which is preliminary data.</text>
</comment>
<dbReference type="PROSITE" id="PS51918">
    <property type="entry name" value="RADICAL_SAM"/>
    <property type="match status" value="1"/>
</dbReference>
<evidence type="ECO:0000256" key="2">
    <source>
        <dbReference type="ARBA" id="ARBA00022603"/>
    </source>
</evidence>
<dbReference type="SMART" id="SM00729">
    <property type="entry name" value="Elp3"/>
    <property type="match status" value="1"/>
</dbReference>
<dbReference type="Gene3D" id="3.80.30.20">
    <property type="entry name" value="tm_1862 like domain"/>
    <property type="match status" value="1"/>
</dbReference>
<reference evidence="10 11" key="1">
    <citation type="submission" date="2023-07" db="EMBL/GenBank/DDBJ databases">
        <title>Novel species of Thermanaerothrix with wide hydrolytic capabilities.</title>
        <authorList>
            <person name="Zayulina K.S."/>
            <person name="Podosokorskaya O.A."/>
            <person name="Elcheninov A.G."/>
        </authorList>
    </citation>
    <scope>NUCLEOTIDE SEQUENCE [LARGE SCALE GENOMIC DNA]</scope>
    <source>
        <strain evidence="10 11">4228-RoL</strain>
    </source>
</reference>
<dbReference type="SFLD" id="SFLDF00326">
    <property type="entry name" value="5''-pyrrole_methytransferase"/>
    <property type="match status" value="1"/>
</dbReference>
<dbReference type="Pfam" id="PF02310">
    <property type="entry name" value="B12-binding"/>
    <property type="match status" value="1"/>
</dbReference>
<dbReference type="Proteomes" id="UP001254165">
    <property type="component" value="Unassembled WGS sequence"/>
</dbReference>
<dbReference type="InterPro" id="IPR006158">
    <property type="entry name" value="Cobalamin-bd"/>
</dbReference>
<dbReference type="PROSITE" id="PS51332">
    <property type="entry name" value="B12_BINDING"/>
    <property type="match status" value="1"/>
</dbReference>
<evidence type="ECO:0000256" key="1">
    <source>
        <dbReference type="ARBA" id="ARBA00001966"/>
    </source>
</evidence>
<comment type="cofactor">
    <cofactor evidence="1">
        <name>[4Fe-4S] cluster</name>
        <dbReference type="ChEBI" id="CHEBI:49883"/>
    </cofactor>
</comment>
<evidence type="ECO:0000259" key="9">
    <source>
        <dbReference type="PROSITE" id="PS51918"/>
    </source>
</evidence>
<protein>
    <submittedName>
        <fullName evidence="10">TIGR04190 family B12-binding domain/radical SAM domain protein</fullName>
    </submittedName>
</protein>
<dbReference type="NCBIfam" id="TIGR04190">
    <property type="entry name" value="B12_SAM_Ta0216"/>
    <property type="match status" value="1"/>
</dbReference>
<dbReference type="InterPro" id="IPR006638">
    <property type="entry name" value="Elp3/MiaA/NifB-like_rSAM"/>
</dbReference>
<keyword evidence="7" id="KW-0411">Iron-sulfur</keyword>
<evidence type="ECO:0000256" key="4">
    <source>
        <dbReference type="ARBA" id="ARBA00022691"/>
    </source>
</evidence>
<feature type="domain" description="B12-binding" evidence="8">
    <location>
        <begin position="27"/>
        <end position="163"/>
    </location>
</feature>
<feature type="domain" description="Radical SAM core" evidence="9">
    <location>
        <begin position="229"/>
        <end position="464"/>
    </location>
</feature>
<evidence type="ECO:0000256" key="7">
    <source>
        <dbReference type="ARBA" id="ARBA00023014"/>
    </source>
</evidence>
<gene>
    <name evidence="10" type="ORF">QYE77_08930</name>
</gene>
<dbReference type="SFLD" id="SFLDS00029">
    <property type="entry name" value="Radical_SAM"/>
    <property type="match status" value="1"/>
</dbReference>
<dbReference type="InterPro" id="IPR034466">
    <property type="entry name" value="Methyltransferase_Class_B"/>
</dbReference>
<evidence type="ECO:0000313" key="11">
    <source>
        <dbReference type="Proteomes" id="UP001254165"/>
    </source>
</evidence>
<sequence>MATPDLIFLHAPSVYDFRREAILFGPVSDLVPSTPVFEMYPIGFTTMAEYLERHGLRTRILNLAVRMLDDPAFDPETYLKHLDALAFGIDLHWLPHAHGAIEVAHIVKRLHPHRAVIFGGFSSSYFHRELITYPAVDFILRGDSTEYPLLVLMQYLRAGGDLHPAATGAAARALEAIPNLVWKDAEGEVHVNPLTYSPDTLDDLLLDYTHVLRSVVRYRDLASYKPFRNWLRYPITAALSVRGCRYNCVTCGGSACAFRQIHGRTRPAFRSPQKLAQDIRRIGEYSRGPVFILGDIRQPGEDYARRFLDAIAGYDKPVFIELFDAAPAEFFQQVARALPNFTVEISLESHDERVRRAFGRPYSNAEIEASMEAALAAGCQRLDIFFMVGLKEQTYDSVMATVAYARDLLERFTPHYGPRLIPFISPLAPFLDPGSQAFEQPEKHGYRLFARTLEEHRRRLLAPSWKYVLNYETIWMNRDQIVDATYEAGLRLNDLKGAFGLIEPAQAAATDARIRRARQLMAEIDRIVATTPEGEARRQALRALKAEVDQANLSTVCDKRELEIPVRGPRINLLQAAHTVISDWWQSRFAQRQLPLRHPPE</sequence>
<name>A0ABU3NNG5_9CHLR</name>
<evidence type="ECO:0000256" key="3">
    <source>
        <dbReference type="ARBA" id="ARBA00022679"/>
    </source>
</evidence>
<keyword evidence="5" id="KW-0479">Metal-binding</keyword>
<dbReference type="SUPFAM" id="SSF102114">
    <property type="entry name" value="Radical SAM enzymes"/>
    <property type="match status" value="1"/>
</dbReference>
<proteinExistence type="predicted"/>
<keyword evidence="11" id="KW-1185">Reference proteome</keyword>
<keyword evidence="4" id="KW-0949">S-adenosyl-L-methionine</keyword>
<accession>A0ABU3NNG5</accession>
<evidence type="ECO:0000256" key="5">
    <source>
        <dbReference type="ARBA" id="ARBA00022723"/>
    </source>
</evidence>
<dbReference type="RefSeq" id="WP_315625048.1">
    <property type="nucleotide sequence ID" value="NZ_JAUHMF010000002.1"/>
</dbReference>
<dbReference type="EMBL" id="JAUHMF010000002">
    <property type="protein sequence ID" value="MDT8898389.1"/>
    <property type="molecule type" value="Genomic_DNA"/>
</dbReference>